<dbReference type="EMBL" id="BNBC01000062">
    <property type="protein sequence ID" value="GHF12162.1"/>
    <property type="molecule type" value="Genomic_DNA"/>
</dbReference>
<sequence length="461" mass="49572">MTNRTPKSKAPAAAKKTAKKAPAAKRYLMPQVDLGGLGGGDTDDDLPPLDLGRFDQGEQPREPAVQQAADQPRQEAATSPAVRPVDAHTRPVEADPVPVDEPSTARPAAAVPARRQDTGTTSPSTETVRPASLPSSAEGTVLSRSSVPSPAPAPDVLTEAAAQSAPVAFAPTDGHGEAEARAERPPARSQTTSAGPSQPVSSDPSEAAGPATPVTRDSDATAPAVWNAAANRSATPWRSASGRPATPARRPRRTPSRPFTSQESHQRRDDRLRELVDRAPRYAALLQSYAVAQSGKESYQNRNVQLYGLTAQELADRITIDKAVVTAGNLPTPRFTPAHYIDATLEHALSGLDPHGTDIQRMEAERDVVWELAQDGLAYRDYISADPEIAALKKSRSQCPLRTRVNQRYSRMMDILRTMPDLKAQPFEIASACVAKYLEGLQAEQAAFEEFWTSNLESTYE</sequence>
<feature type="compositionally biased region" description="Low complexity" evidence="1">
    <location>
        <begin position="220"/>
        <end position="248"/>
    </location>
</feature>
<feature type="compositionally biased region" description="Polar residues" evidence="1">
    <location>
        <begin position="118"/>
        <end position="138"/>
    </location>
</feature>
<proteinExistence type="predicted"/>
<name>A0A919AKD4_9ACTN</name>
<feature type="compositionally biased region" description="Basic and acidic residues" evidence="1">
    <location>
        <begin position="52"/>
        <end position="61"/>
    </location>
</feature>
<dbReference type="AlphaFoldDB" id="A0A919AKD4"/>
<organism evidence="2 3">
    <name type="scientific">Streptomyces spiralis</name>
    <dbReference type="NCBI Taxonomy" id="66376"/>
    <lineage>
        <taxon>Bacteria</taxon>
        <taxon>Bacillati</taxon>
        <taxon>Actinomycetota</taxon>
        <taxon>Actinomycetes</taxon>
        <taxon>Kitasatosporales</taxon>
        <taxon>Streptomycetaceae</taxon>
        <taxon>Streptomyces</taxon>
    </lineage>
</organism>
<accession>A0A919AKD4</accession>
<reference evidence="2" key="2">
    <citation type="submission" date="2020-09" db="EMBL/GenBank/DDBJ databases">
        <authorList>
            <person name="Sun Q."/>
            <person name="Ohkuma M."/>
        </authorList>
    </citation>
    <scope>NUCLEOTIDE SEQUENCE</scope>
    <source>
        <strain evidence="2">JCM 3302</strain>
    </source>
</reference>
<protein>
    <submittedName>
        <fullName evidence="2">Uncharacterized protein</fullName>
    </submittedName>
</protein>
<comment type="caution">
    <text evidence="2">The sequence shown here is derived from an EMBL/GenBank/DDBJ whole genome shotgun (WGS) entry which is preliminary data.</text>
</comment>
<dbReference type="Proteomes" id="UP000641386">
    <property type="component" value="Unassembled WGS sequence"/>
</dbReference>
<reference evidence="2" key="1">
    <citation type="journal article" date="2014" name="Int. J. Syst. Evol. Microbiol.">
        <title>Complete genome sequence of Corynebacterium casei LMG S-19264T (=DSM 44701T), isolated from a smear-ripened cheese.</title>
        <authorList>
            <consortium name="US DOE Joint Genome Institute (JGI-PGF)"/>
            <person name="Walter F."/>
            <person name="Albersmeier A."/>
            <person name="Kalinowski J."/>
            <person name="Ruckert C."/>
        </authorList>
    </citation>
    <scope>NUCLEOTIDE SEQUENCE</scope>
    <source>
        <strain evidence="2">JCM 3302</strain>
    </source>
</reference>
<feature type="compositionally biased region" description="Low complexity" evidence="1">
    <location>
        <begin position="94"/>
        <end position="113"/>
    </location>
</feature>
<feature type="compositionally biased region" description="Low complexity" evidence="1">
    <location>
        <begin position="160"/>
        <end position="170"/>
    </location>
</feature>
<feature type="compositionally biased region" description="Basic and acidic residues" evidence="1">
    <location>
        <begin position="174"/>
        <end position="186"/>
    </location>
</feature>
<feature type="region of interest" description="Disordered" evidence="1">
    <location>
        <begin position="1"/>
        <end position="270"/>
    </location>
</feature>
<keyword evidence="3" id="KW-1185">Reference proteome</keyword>
<evidence type="ECO:0000256" key="1">
    <source>
        <dbReference type="SAM" id="MobiDB-lite"/>
    </source>
</evidence>
<evidence type="ECO:0000313" key="3">
    <source>
        <dbReference type="Proteomes" id="UP000641386"/>
    </source>
</evidence>
<gene>
    <name evidence="2" type="ORF">GCM10014715_79800</name>
</gene>
<evidence type="ECO:0000313" key="2">
    <source>
        <dbReference type="EMBL" id="GHF12162.1"/>
    </source>
</evidence>
<feature type="compositionally biased region" description="Polar residues" evidence="1">
    <location>
        <begin position="189"/>
        <end position="204"/>
    </location>
</feature>
<dbReference type="RefSeq" id="WP_189907677.1">
    <property type="nucleotide sequence ID" value="NZ_BNBC01000062.1"/>
</dbReference>